<comment type="cofactor">
    <cofactor evidence="1">
        <name>Mn(2+)</name>
        <dbReference type="ChEBI" id="CHEBI:29035"/>
    </cofactor>
</comment>
<dbReference type="EMBL" id="JAUHHV010000007">
    <property type="protein sequence ID" value="KAK1419380.1"/>
    <property type="molecule type" value="Genomic_DNA"/>
</dbReference>
<comment type="caution">
    <text evidence="22">The sequence shown here is derived from an EMBL/GenBank/DDBJ whole genome shotgun (WGS) entry which is preliminary data.</text>
</comment>
<proteinExistence type="inferred from homology"/>
<protein>
    <recommendedName>
        <fullName evidence="24">Alpha-1,3-mannosyl-glycoprotein 2-beta-N-acetylglucosaminyltransferase</fullName>
    </recommendedName>
</protein>
<evidence type="ECO:0000256" key="4">
    <source>
        <dbReference type="ARBA" id="ARBA00004922"/>
    </source>
</evidence>
<evidence type="ECO:0000256" key="11">
    <source>
        <dbReference type="ARBA" id="ARBA00022723"/>
    </source>
</evidence>
<evidence type="ECO:0000256" key="17">
    <source>
        <dbReference type="ARBA" id="ARBA00023211"/>
    </source>
</evidence>
<feature type="signal peptide" evidence="21">
    <location>
        <begin position="1"/>
        <end position="22"/>
    </location>
</feature>
<dbReference type="GO" id="GO:0046872">
    <property type="term" value="F:metal ion binding"/>
    <property type="evidence" value="ECO:0007669"/>
    <property type="project" value="UniProtKB-KW"/>
</dbReference>
<feature type="chain" id="PRO_5041909834" description="Alpha-1,3-mannosyl-glycoprotein 2-beta-N-acetylglucosaminyltransferase" evidence="21">
    <location>
        <begin position="23"/>
        <end position="740"/>
    </location>
</feature>
<dbReference type="AlphaFoldDB" id="A0AAD8KGW8"/>
<sequence>MARWSGGFRCLLLLAAIAFIYTQVRLFKAQSEYAEKISAAVEGENHCTSQMRLLIDQISMQKEKVGVLEAKIVLTWPSAYVTCISEKVKQQQEECEQLRTLVQNLERKGVKNLFKQNQVPVAAVVIMACNRADYLERTIKSILKYHTSVSSKFPVFISQDGSNTDVRTKALSYKQLTYMQQLIKQNKIINSSLLQHLDFEPVHTERPGELIAYYKIARHYKWALDQLFYKHNFNRVIILEDDMEISPDFFNYFEAGADLLDKDKSIMAISSWNDNGQKQFVHDPYLVKGASPLYGTDLILKINNLKGDTRISYRDQRHFEEIARQFGIFEEWKDGIPRTAYKGVVVFRYKTRQASWDSNYTFRKQQKNQLGWLLSPAHFLVLLINSSIVIHPPYNNIYLSHTKMSILTLTIFILFTPTIVFVHVSALNVHLQPHDIINPNLPPVTFTDSKKNEGSSELVNLRYHMGPVLSSPINIYLIWYGNWASSQKLIIKDFLLSISSFKTPHPSVSNWWKTVTLYTDQTNANISHTLLIAGEYSNRNYTHGTHLTRLTIQDVIASAPFRVDHKNGVYLVLTSEDVTMQDFCRAVCGFHYFTFASKVGYTLPYAWVGNSGKQCPEVCAYPFAVPGYMGSGGPGSLRPPNGDVGVDGMISVIGHELAELASNPLVNAWYAGEDPTAPTEIGDLCEGLYGSGGGGGYIGQVMKDGSGRTFNVNGRRSRKFLVQWIWSPVLNACSGPNALD</sequence>
<evidence type="ECO:0000256" key="20">
    <source>
        <dbReference type="SAM" id="Phobius"/>
    </source>
</evidence>
<keyword evidence="10 20" id="KW-0812">Transmembrane</keyword>
<keyword evidence="7" id="KW-0964">Secreted</keyword>
<evidence type="ECO:0000256" key="3">
    <source>
        <dbReference type="ARBA" id="ARBA00004323"/>
    </source>
</evidence>
<accession>A0AAD8KGW8</accession>
<dbReference type="Proteomes" id="UP001229421">
    <property type="component" value="Unassembled WGS sequence"/>
</dbReference>
<feature type="transmembrane region" description="Helical" evidence="20">
    <location>
        <begin position="406"/>
        <end position="427"/>
    </location>
</feature>
<evidence type="ECO:0000256" key="15">
    <source>
        <dbReference type="ARBA" id="ARBA00023034"/>
    </source>
</evidence>
<keyword evidence="12 21" id="KW-0732">Signal</keyword>
<comment type="similarity">
    <text evidence="18">Belongs to the EXORDIUM family.</text>
</comment>
<gene>
    <name evidence="22" type="ORF">QVD17_28547</name>
</gene>
<evidence type="ECO:0000256" key="14">
    <source>
        <dbReference type="ARBA" id="ARBA00022989"/>
    </source>
</evidence>
<evidence type="ECO:0000256" key="21">
    <source>
        <dbReference type="SAM" id="SignalP"/>
    </source>
</evidence>
<reference evidence="22" key="1">
    <citation type="journal article" date="2023" name="bioRxiv">
        <title>Improved chromosome-level genome assembly for marigold (Tagetes erecta).</title>
        <authorList>
            <person name="Jiang F."/>
            <person name="Yuan L."/>
            <person name="Wang S."/>
            <person name="Wang H."/>
            <person name="Xu D."/>
            <person name="Wang A."/>
            <person name="Fan W."/>
        </authorList>
    </citation>
    <scope>NUCLEOTIDE SEQUENCE</scope>
    <source>
        <strain evidence="22">WSJ</strain>
        <tissue evidence="22">Leaf</tissue>
    </source>
</reference>
<evidence type="ECO:0000256" key="18">
    <source>
        <dbReference type="ARBA" id="ARBA00023591"/>
    </source>
</evidence>
<dbReference type="GO" id="GO:0000139">
    <property type="term" value="C:Golgi membrane"/>
    <property type="evidence" value="ECO:0007669"/>
    <property type="project" value="UniProtKB-SubCell"/>
</dbReference>
<comment type="similarity">
    <text evidence="5">Belongs to the glycosyltransferase 13 family.</text>
</comment>
<feature type="transmembrane region" description="Helical" evidence="20">
    <location>
        <begin position="370"/>
        <end position="394"/>
    </location>
</feature>
<keyword evidence="16 20" id="KW-0472">Membrane</keyword>
<evidence type="ECO:0000256" key="6">
    <source>
        <dbReference type="ARBA" id="ARBA00022523"/>
    </source>
</evidence>
<dbReference type="InterPro" id="IPR006766">
    <property type="entry name" value="EXORDIUM-like"/>
</dbReference>
<dbReference type="SUPFAM" id="SSF53448">
    <property type="entry name" value="Nucleotide-diphospho-sugar transferases"/>
    <property type="match status" value="1"/>
</dbReference>
<keyword evidence="23" id="KW-1185">Reference proteome</keyword>
<evidence type="ECO:0000313" key="22">
    <source>
        <dbReference type="EMBL" id="KAK1419380.1"/>
    </source>
</evidence>
<evidence type="ECO:0000256" key="19">
    <source>
        <dbReference type="SAM" id="Coils"/>
    </source>
</evidence>
<name>A0AAD8KGW8_TARER</name>
<dbReference type="Gene3D" id="3.10.180.20">
    <property type="entry name" value="N-Acetylglucosaminyltransferase I, Domain 2"/>
    <property type="match status" value="1"/>
</dbReference>
<keyword evidence="14 20" id="KW-1133">Transmembrane helix</keyword>
<dbReference type="PANTHER" id="PTHR31279">
    <property type="entry name" value="PROTEIN EXORDIUM-LIKE 5"/>
    <property type="match status" value="1"/>
</dbReference>
<evidence type="ECO:0000256" key="12">
    <source>
        <dbReference type="ARBA" id="ARBA00022729"/>
    </source>
</evidence>
<keyword evidence="15" id="KW-0333">Golgi apparatus</keyword>
<evidence type="ECO:0000256" key="1">
    <source>
        <dbReference type="ARBA" id="ARBA00001936"/>
    </source>
</evidence>
<dbReference type="Pfam" id="PF04674">
    <property type="entry name" value="Phi_1"/>
    <property type="match status" value="1"/>
</dbReference>
<comment type="subcellular location">
    <subcellularLocation>
        <location evidence="3">Golgi apparatus membrane</location>
        <topology evidence="3">Single-pass type II membrane protein</topology>
    </subcellularLocation>
    <subcellularLocation>
        <location evidence="2">Secreted</location>
        <location evidence="2">Extracellular space</location>
        <location evidence="2">Apoplast</location>
    </subcellularLocation>
</comment>
<comment type="pathway">
    <text evidence="4">Protein modification; protein glycosylation.</text>
</comment>
<evidence type="ECO:0000256" key="2">
    <source>
        <dbReference type="ARBA" id="ARBA00004271"/>
    </source>
</evidence>
<dbReference type="GO" id="GO:0008375">
    <property type="term" value="F:acetylglucosaminyltransferase activity"/>
    <property type="evidence" value="ECO:0007669"/>
    <property type="project" value="InterPro"/>
</dbReference>
<keyword evidence="8" id="KW-0328">Glycosyltransferase</keyword>
<dbReference type="GO" id="GO:0048046">
    <property type="term" value="C:apoplast"/>
    <property type="evidence" value="ECO:0007669"/>
    <property type="project" value="UniProtKB-SubCell"/>
</dbReference>
<keyword evidence="9" id="KW-0808">Transferase</keyword>
<dbReference type="Pfam" id="PF03071">
    <property type="entry name" value="GNT-I"/>
    <property type="match status" value="2"/>
</dbReference>
<keyword evidence="6" id="KW-0052">Apoplast</keyword>
<keyword evidence="19" id="KW-0175">Coiled coil</keyword>
<evidence type="ECO:0000256" key="9">
    <source>
        <dbReference type="ARBA" id="ARBA00022679"/>
    </source>
</evidence>
<evidence type="ECO:0000256" key="13">
    <source>
        <dbReference type="ARBA" id="ARBA00022968"/>
    </source>
</evidence>
<keyword evidence="13" id="KW-0735">Signal-anchor</keyword>
<evidence type="ECO:0000313" key="23">
    <source>
        <dbReference type="Proteomes" id="UP001229421"/>
    </source>
</evidence>
<dbReference type="PANTHER" id="PTHR31279:SF52">
    <property type="entry name" value="PHOSPHATE-INDUCED PROTEIN 1"/>
    <property type="match status" value="1"/>
</dbReference>
<evidence type="ECO:0008006" key="24">
    <source>
        <dbReference type="Google" id="ProtNLM"/>
    </source>
</evidence>
<evidence type="ECO:0000256" key="16">
    <source>
        <dbReference type="ARBA" id="ARBA00023136"/>
    </source>
</evidence>
<organism evidence="22 23">
    <name type="scientific">Tagetes erecta</name>
    <name type="common">African marigold</name>
    <dbReference type="NCBI Taxonomy" id="13708"/>
    <lineage>
        <taxon>Eukaryota</taxon>
        <taxon>Viridiplantae</taxon>
        <taxon>Streptophyta</taxon>
        <taxon>Embryophyta</taxon>
        <taxon>Tracheophyta</taxon>
        <taxon>Spermatophyta</taxon>
        <taxon>Magnoliopsida</taxon>
        <taxon>eudicotyledons</taxon>
        <taxon>Gunneridae</taxon>
        <taxon>Pentapetalae</taxon>
        <taxon>asterids</taxon>
        <taxon>campanulids</taxon>
        <taxon>Asterales</taxon>
        <taxon>Asteraceae</taxon>
        <taxon>Asteroideae</taxon>
        <taxon>Heliantheae alliance</taxon>
        <taxon>Tageteae</taxon>
        <taxon>Tagetes</taxon>
    </lineage>
</organism>
<dbReference type="Gene3D" id="3.90.550.10">
    <property type="entry name" value="Spore Coat Polysaccharide Biosynthesis Protein SpsA, Chain A"/>
    <property type="match status" value="1"/>
</dbReference>
<evidence type="ECO:0000256" key="5">
    <source>
        <dbReference type="ARBA" id="ARBA00006492"/>
    </source>
</evidence>
<evidence type="ECO:0000256" key="8">
    <source>
        <dbReference type="ARBA" id="ARBA00022676"/>
    </source>
</evidence>
<evidence type="ECO:0000256" key="10">
    <source>
        <dbReference type="ARBA" id="ARBA00022692"/>
    </source>
</evidence>
<keyword evidence="17" id="KW-0464">Manganese</keyword>
<dbReference type="InterPro" id="IPR029044">
    <property type="entry name" value="Nucleotide-diphossugar_trans"/>
</dbReference>
<evidence type="ECO:0000256" key="7">
    <source>
        <dbReference type="ARBA" id="ARBA00022525"/>
    </source>
</evidence>
<feature type="coiled-coil region" evidence="19">
    <location>
        <begin position="81"/>
        <end position="108"/>
    </location>
</feature>
<keyword evidence="11" id="KW-0479">Metal-binding</keyword>
<dbReference type="InterPro" id="IPR004139">
    <property type="entry name" value="Glyco_trans_13"/>
</dbReference>